<dbReference type="RefSeq" id="WP_044619104.1">
    <property type="nucleotide sequence ID" value="NZ_CP007142.1"/>
</dbReference>
<evidence type="ECO:0000313" key="2">
    <source>
        <dbReference type="Proteomes" id="UP000032266"/>
    </source>
</evidence>
<dbReference type="KEGG" id="gsn:YC6258_05301"/>
<gene>
    <name evidence="1" type="ORF">YC6258_05301</name>
</gene>
<protein>
    <submittedName>
        <fullName evidence="1">Uncharacterized protein</fullName>
    </submittedName>
</protein>
<evidence type="ECO:0000313" key="1">
    <source>
        <dbReference type="EMBL" id="AJQ97331.1"/>
    </source>
</evidence>
<keyword evidence="2" id="KW-1185">Reference proteome</keyword>
<dbReference type="EMBL" id="CP007142">
    <property type="protein sequence ID" value="AJQ97331.1"/>
    <property type="molecule type" value="Genomic_DNA"/>
</dbReference>
<reference evidence="1 2" key="1">
    <citation type="submission" date="2014-01" db="EMBL/GenBank/DDBJ databases">
        <title>Full genme sequencing of cellulolytic bacterium Gynuella sunshinyii YC6258T gen. nov., sp. nov.</title>
        <authorList>
            <person name="Khan H."/>
            <person name="Chung E.J."/>
            <person name="Chung Y.R."/>
        </authorList>
    </citation>
    <scope>NUCLEOTIDE SEQUENCE [LARGE SCALE GENOMIC DNA]</scope>
    <source>
        <strain evidence="1 2">YC6258</strain>
    </source>
</reference>
<organism evidence="1 2">
    <name type="scientific">Gynuella sunshinyii YC6258</name>
    <dbReference type="NCBI Taxonomy" id="1445510"/>
    <lineage>
        <taxon>Bacteria</taxon>
        <taxon>Pseudomonadati</taxon>
        <taxon>Pseudomonadota</taxon>
        <taxon>Gammaproteobacteria</taxon>
        <taxon>Oceanospirillales</taxon>
        <taxon>Saccharospirillaceae</taxon>
        <taxon>Gynuella</taxon>
    </lineage>
</organism>
<dbReference type="AlphaFoldDB" id="A0A0C5VT18"/>
<accession>A0A0C5VT18</accession>
<dbReference type="HOGENOM" id="CLU_1509419_0_0_6"/>
<proteinExistence type="predicted"/>
<dbReference type="OrthoDB" id="6193471at2"/>
<sequence>MKLWWLMTHRPECSYAQLKQRGCLAIYWKDLGSLERYIRVRNGWERQLKTYIQVKGDVVFGQNPKWRKDYRELDQVPQAFMNFLSIKAGDLVIALEAGAATQLGRTEAFGVAEVTQDTLNSYRYDDRFDYAHCGSHGLIWHDWDRIHFGEPKLPKKPFISVTEDNGQELERARQALDYINARSPA</sequence>
<name>A0A0C5VT18_9GAMM</name>
<dbReference type="Proteomes" id="UP000032266">
    <property type="component" value="Chromosome"/>
</dbReference>